<dbReference type="Proteomes" id="UP000505377">
    <property type="component" value="Chromosome"/>
</dbReference>
<dbReference type="SUPFAM" id="SSF46894">
    <property type="entry name" value="C-terminal effector domain of the bipartite response regulators"/>
    <property type="match status" value="1"/>
</dbReference>
<reference evidence="5 6" key="1">
    <citation type="submission" date="2020-05" db="EMBL/GenBank/DDBJ databases">
        <authorList>
            <person name="Mo P."/>
        </authorList>
    </citation>
    <scope>NUCLEOTIDE SEQUENCE [LARGE SCALE GENOMIC DNA]</scope>
    <source>
        <strain evidence="5 6">Gen01</strain>
    </source>
</reference>
<dbReference type="PANTHER" id="PTHR44688">
    <property type="entry name" value="DNA-BINDING TRANSCRIPTIONAL ACTIVATOR DEVR_DOSR"/>
    <property type="match status" value="1"/>
</dbReference>
<keyword evidence="6" id="KW-1185">Reference proteome</keyword>
<dbReference type="PROSITE" id="PS50043">
    <property type="entry name" value="HTH_LUXR_2"/>
    <property type="match status" value="1"/>
</dbReference>
<organism evidence="5 6">
    <name type="scientific">Pseudonocardia broussonetiae</name>
    <dbReference type="NCBI Taxonomy" id="2736640"/>
    <lineage>
        <taxon>Bacteria</taxon>
        <taxon>Bacillati</taxon>
        <taxon>Actinomycetota</taxon>
        <taxon>Actinomycetes</taxon>
        <taxon>Pseudonocardiales</taxon>
        <taxon>Pseudonocardiaceae</taxon>
        <taxon>Pseudonocardia</taxon>
    </lineage>
</organism>
<dbReference type="EMBL" id="CP053564">
    <property type="protein sequence ID" value="QJY48056.1"/>
    <property type="molecule type" value="Genomic_DNA"/>
</dbReference>
<evidence type="ECO:0000313" key="5">
    <source>
        <dbReference type="EMBL" id="QJY48056.1"/>
    </source>
</evidence>
<evidence type="ECO:0000256" key="3">
    <source>
        <dbReference type="ARBA" id="ARBA00023163"/>
    </source>
</evidence>
<sequence>MQLPSEQYERIFTVLERCDAARTVQDFKEVVLDSLGSAFSYRHLTCFAGPTIQDVFADRSPALRGSCAVSWPGYRDRWHKIDVLSSDESCRALDRDGFSDIDRLTSMPDWGRRYIDGHMRRWGYRSSAVMHLQFPQGGHALVGITDPEPGLVDDVDAAALRMLSRQLSAISRRMPVAEEPAPPALSGRLQEVAALVCEGRSNKEIAATLYLSLDTVKKYVSRILATTGCRSRAEYVARYRRPAVS</sequence>
<evidence type="ECO:0000313" key="6">
    <source>
        <dbReference type="Proteomes" id="UP000505377"/>
    </source>
</evidence>
<dbReference type="Pfam" id="PF00196">
    <property type="entry name" value="GerE"/>
    <property type="match status" value="1"/>
</dbReference>
<evidence type="ECO:0000259" key="4">
    <source>
        <dbReference type="PROSITE" id="PS50043"/>
    </source>
</evidence>
<keyword evidence="3" id="KW-0804">Transcription</keyword>
<accession>A0A6M6JL32</accession>
<proteinExistence type="predicted"/>
<dbReference type="AlphaFoldDB" id="A0A6M6JL32"/>
<protein>
    <submittedName>
        <fullName evidence="5">LuxR family transcriptional regulator</fullName>
    </submittedName>
</protein>
<dbReference type="CDD" id="cd06170">
    <property type="entry name" value="LuxR_C_like"/>
    <property type="match status" value="1"/>
</dbReference>
<feature type="domain" description="HTH luxR-type" evidence="4">
    <location>
        <begin position="178"/>
        <end position="243"/>
    </location>
</feature>
<dbReference type="PRINTS" id="PR00038">
    <property type="entry name" value="HTHLUXR"/>
</dbReference>
<dbReference type="RefSeq" id="WP_172161368.1">
    <property type="nucleotide sequence ID" value="NZ_CP053564.1"/>
</dbReference>
<gene>
    <name evidence="5" type="ORF">HOP40_21500</name>
</gene>
<evidence type="ECO:0000256" key="1">
    <source>
        <dbReference type="ARBA" id="ARBA00023015"/>
    </source>
</evidence>
<name>A0A6M6JL32_9PSEU</name>
<dbReference type="KEGG" id="pbro:HOP40_21500"/>
<dbReference type="Gene3D" id="1.10.10.10">
    <property type="entry name" value="Winged helix-like DNA-binding domain superfamily/Winged helix DNA-binding domain"/>
    <property type="match status" value="1"/>
</dbReference>
<dbReference type="InterPro" id="IPR000792">
    <property type="entry name" value="Tscrpt_reg_LuxR_C"/>
</dbReference>
<dbReference type="PANTHER" id="PTHR44688:SF16">
    <property type="entry name" value="DNA-BINDING TRANSCRIPTIONAL ACTIVATOR DEVR_DOSR"/>
    <property type="match status" value="1"/>
</dbReference>
<keyword evidence="2" id="KW-0238">DNA-binding</keyword>
<dbReference type="InterPro" id="IPR016032">
    <property type="entry name" value="Sig_transdc_resp-reg_C-effctor"/>
</dbReference>
<keyword evidence="1" id="KW-0805">Transcription regulation</keyword>
<dbReference type="GO" id="GO:0003677">
    <property type="term" value="F:DNA binding"/>
    <property type="evidence" value="ECO:0007669"/>
    <property type="project" value="UniProtKB-KW"/>
</dbReference>
<dbReference type="InterPro" id="IPR036388">
    <property type="entry name" value="WH-like_DNA-bd_sf"/>
</dbReference>
<dbReference type="SMART" id="SM00421">
    <property type="entry name" value="HTH_LUXR"/>
    <property type="match status" value="1"/>
</dbReference>
<dbReference type="GO" id="GO:0006355">
    <property type="term" value="P:regulation of DNA-templated transcription"/>
    <property type="evidence" value="ECO:0007669"/>
    <property type="project" value="InterPro"/>
</dbReference>
<evidence type="ECO:0000256" key="2">
    <source>
        <dbReference type="ARBA" id="ARBA00023125"/>
    </source>
</evidence>